<feature type="transmembrane region" description="Helical" evidence="10">
    <location>
        <begin position="357"/>
        <end position="373"/>
    </location>
</feature>
<evidence type="ECO:0000256" key="9">
    <source>
        <dbReference type="PROSITE-ProRule" id="PRU00169"/>
    </source>
</evidence>
<dbReference type="PANTHER" id="PTHR43047:SF72">
    <property type="entry name" value="OSMOSENSING HISTIDINE PROTEIN KINASE SLN1"/>
    <property type="match status" value="1"/>
</dbReference>
<dbReference type="GO" id="GO:0009927">
    <property type="term" value="F:histidine phosphotransfer kinase activity"/>
    <property type="evidence" value="ECO:0007669"/>
    <property type="project" value="TreeGrafter"/>
</dbReference>
<evidence type="ECO:0000256" key="1">
    <source>
        <dbReference type="ARBA" id="ARBA00000085"/>
    </source>
</evidence>
<dbReference type="InterPro" id="IPR036890">
    <property type="entry name" value="HATPase_C_sf"/>
</dbReference>
<feature type="transmembrane region" description="Helical" evidence="10">
    <location>
        <begin position="305"/>
        <end position="323"/>
    </location>
</feature>
<dbReference type="Pfam" id="PF00072">
    <property type="entry name" value="Response_reg"/>
    <property type="match status" value="1"/>
</dbReference>
<dbReference type="GO" id="GO:0000155">
    <property type="term" value="F:phosphorelay sensor kinase activity"/>
    <property type="evidence" value="ECO:0007669"/>
    <property type="project" value="InterPro"/>
</dbReference>
<dbReference type="SUPFAM" id="SSF55874">
    <property type="entry name" value="ATPase domain of HSP90 chaperone/DNA topoisomerase II/histidine kinase"/>
    <property type="match status" value="2"/>
</dbReference>
<dbReference type="Pfam" id="PF07695">
    <property type="entry name" value="7TMR-DISM_7TM"/>
    <property type="match status" value="1"/>
</dbReference>
<dbReference type="EMBL" id="AHKH01000032">
    <property type="protein sequence ID" value="EHQ61700.1"/>
    <property type="molecule type" value="Genomic_DNA"/>
</dbReference>
<feature type="transmembrane region" description="Helical" evidence="10">
    <location>
        <begin position="207"/>
        <end position="230"/>
    </location>
</feature>
<dbReference type="InterPro" id="IPR008979">
    <property type="entry name" value="Galactose-bd-like_sf"/>
</dbReference>
<dbReference type="SMART" id="SM00387">
    <property type="entry name" value="HATPase_c"/>
    <property type="match status" value="2"/>
</dbReference>
<dbReference type="RefSeq" id="WP_006677297.1">
    <property type="nucleotide sequence ID" value="NZ_AHKH01000032.1"/>
</dbReference>
<dbReference type="SUPFAM" id="SSF52172">
    <property type="entry name" value="CheY-like"/>
    <property type="match status" value="1"/>
</dbReference>
<dbReference type="InterPro" id="IPR011623">
    <property type="entry name" value="7TMR_DISM_rcpt_extracell_dom1"/>
</dbReference>
<keyword evidence="7" id="KW-0067">ATP-binding</keyword>
<keyword evidence="4" id="KW-0808">Transferase</keyword>
<keyword evidence="10" id="KW-0812">Transmembrane</keyword>
<dbReference type="InterPro" id="IPR011006">
    <property type="entry name" value="CheY-like_superfamily"/>
</dbReference>
<dbReference type="SMART" id="SM00388">
    <property type="entry name" value="HisKA"/>
    <property type="match status" value="1"/>
</dbReference>
<sequence length="1023" mass="112888">MMSLRKLIVIIVLVVLSLSGIRLAFIAILSDASGLSPVQGLLDLRGQDVDSMRTIPLNGEWEFIPSMLLTDDYRGAASSGDEPSYVHVPGSWKPVTGSASGYGSYRLRILMSPVQERSFAIRVQGMLSSSALYVNGKLLANAGWPGPNEAQTVSRDVPYSGYFVSGGGEIEIVIQVANYFDGADGGILRPLYFGTAESVNKASSISIGSQLVVCIVLIMHFIYAVVLFCIGVRDKSLFYFSMLILSAIFATLADDDKLLLDWLQLDYGWNIRLLNISLLLVAGFMLQFVKCILPEGAGARWFRGHAVLSAASVAIIWLAPPSFTLEAMPVFDILLFIPFLVMPILIIWVVRRKESDSIYLLIAATALTGNMIWGFIKNTMWKELGYYPIDFIVTFLAFATFWFKRFYRTSAQMADVNTQLIKADKVKDDFLANTSHELRTPLHGIMNMAQSVLENQSSLKEANRKNLKLIVSVGRRMSHLLNDLLDVSQLKQEKLRLKLDRVLVQPVANSVVEMLSFMTEGKPIRVAVNIPKELPPVFADEARLTQILFNLLHNAIKYTDEGIVMIDAYVLKGYVHIRVSDTGRGMDEATKRRAFQAYEQGEASASVRGICLGLSITKQLVELHGGTLKADSQEGAGSVFTFTIPLAPSASAAGKRVELKPALLGSQGIQPADSPELPALAVHASSPEIAAAADNIKILAVDDDPVNLNILTNLLIAEGYSVTTAVSGREAAVLVAKERWDLVIADVMTPHMSGYELTRAIRERFSMSELPILLLTARSRAEDIDSGFRAGANDYVTKPVDALELKSRVRALTDLRRSIAELLRMEAAYLQAQIKPHFLFNTLNSIVALSKLDTVKMRTLIESFSKYLRLSFDQWNAEHLVPLEHELDLVRAYLTIEKTRFGDRLDVIWDVTTGLHAELPPLTIQPLVENALRHGILSRSQGGMIHIRVAAEENGTRIIVADDGAGMDPHMAEQVLYRDKPPHGGIGLLNTDKRLRKQYGEGLNIQSVVGEGTTVSFFIPKKK</sequence>
<reference evidence="13 14" key="1">
    <citation type="journal article" date="2012" name="J. Bacteriol.">
        <title>Genome Sequence of the Pattern-Forming Social Bacterium Paenibacillus dendritiformis C454 Chiral Morphotype.</title>
        <authorList>
            <person name="Sirota-Madi A."/>
            <person name="Olender T."/>
            <person name="Helman Y."/>
            <person name="Brainis I."/>
            <person name="Finkelshtein A."/>
            <person name="Roth D."/>
            <person name="Hagai E."/>
            <person name="Leshkowitz D."/>
            <person name="Brodsky L."/>
            <person name="Galatenko V."/>
            <person name="Nikolaev V."/>
            <person name="Gutnick D.L."/>
            <person name="Lancet D."/>
            <person name="Ben-Jacob E."/>
        </authorList>
    </citation>
    <scope>NUCLEOTIDE SEQUENCE [LARGE SCALE GENOMIC DNA]</scope>
    <source>
        <strain evidence="13 14">C454</strain>
    </source>
</reference>
<dbReference type="Gene3D" id="3.30.565.10">
    <property type="entry name" value="Histidine kinase-like ATPase, C-terminal domain"/>
    <property type="match status" value="2"/>
</dbReference>
<keyword evidence="3 9" id="KW-0597">Phosphoprotein</keyword>
<proteinExistence type="predicted"/>
<dbReference type="Gene3D" id="3.40.50.2300">
    <property type="match status" value="1"/>
</dbReference>
<evidence type="ECO:0000256" key="3">
    <source>
        <dbReference type="ARBA" id="ARBA00022553"/>
    </source>
</evidence>
<protein>
    <recommendedName>
        <fullName evidence="2">histidine kinase</fullName>
        <ecNumber evidence="2">2.7.13.3</ecNumber>
    </recommendedName>
</protein>
<dbReference type="InterPro" id="IPR036097">
    <property type="entry name" value="HisK_dim/P_sf"/>
</dbReference>
<dbReference type="Pfam" id="PF06580">
    <property type="entry name" value="His_kinase"/>
    <property type="match status" value="1"/>
</dbReference>
<dbReference type="InterPro" id="IPR003661">
    <property type="entry name" value="HisK_dim/P_dom"/>
</dbReference>
<dbReference type="PROSITE" id="PS50109">
    <property type="entry name" value="HIS_KIN"/>
    <property type="match status" value="1"/>
</dbReference>
<dbReference type="GO" id="GO:0005524">
    <property type="term" value="F:ATP binding"/>
    <property type="evidence" value="ECO:0007669"/>
    <property type="project" value="UniProtKB-KW"/>
</dbReference>
<dbReference type="InterPro" id="IPR003594">
    <property type="entry name" value="HATPase_dom"/>
</dbReference>
<evidence type="ECO:0000256" key="8">
    <source>
        <dbReference type="ARBA" id="ARBA00023012"/>
    </source>
</evidence>
<keyword evidence="6" id="KW-0418">Kinase</keyword>
<evidence type="ECO:0000259" key="11">
    <source>
        <dbReference type="PROSITE" id="PS50109"/>
    </source>
</evidence>
<evidence type="ECO:0000256" key="6">
    <source>
        <dbReference type="ARBA" id="ARBA00022777"/>
    </source>
</evidence>
<dbReference type="InterPro" id="IPR010559">
    <property type="entry name" value="Sig_transdc_His_kin_internal"/>
</dbReference>
<dbReference type="Proteomes" id="UP000003900">
    <property type="component" value="Unassembled WGS sequence"/>
</dbReference>
<evidence type="ECO:0000256" key="7">
    <source>
        <dbReference type="ARBA" id="ARBA00022840"/>
    </source>
</evidence>
<accession>H3SGZ3</accession>
<dbReference type="PRINTS" id="PR00344">
    <property type="entry name" value="BCTRLSENSOR"/>
</dbReference>
<keyword evidence="10" id="KW-0472">Membrane</keyword>
<dbReference type="InterPro" id="IPR001789">
    <property type="entry name" value="Sig_transdc_resp-reg_receiver"/>
</dbReference>
<dbReference type="SUPFAM" id="SSF47384">
    <property type="entry name" value="Homodimeric domain of signal transducing histidine kinase"/>
    <property type="match status" value="1"/>
</dbReference>
<comment type="catalytic activity">
    <reaction evidence="1">
        <text>ATP + protein L-histidine = ADP + protein N-phospho-L-histidine.</text>
        <dbReference type="EC" id="2.7.13.3"/>
    </reaction>
</comment>
<dbReference type="SMART" id="SM00448">
    <property type="entry name" value="REC"/>
    <property type="match status" value="1"/>
</dbReference>
<feature type="modified residue" description="4-aspartylphosphate" evidence="9">
    <location>
        <position position="746"/>
    </location>
</feature>
<dbReference type="PROSITE" id="PS50110">
    <property type="entry name" value="RESPONSE_REGULATORY"/>
    <property type="match status" value="1"/>
</dbReference>
<dbReference type="PATRIC" id="fig|1131935.3.peg.2894"/>
<comment type="caution">
    <text evidence="13">The sequence shown here is derived from an EMBL/GenBank/DDBJ whole genome shotgun (WGS) entry which is preliminary data.</text>
</comment>
<dbReference type="AlphaFoldDB" id="H3SGZ3"/>
<organism evidence="13 14">
    <name type="scientific">Paenibacillus dendritiformis C454</name>
    <dbReference type="NCBI Taxonomy" id="1131935"/>
    <lineage>
        <taxon>Bacteria</taxon>
        <taxon>Bacillati</taxon>
        <taxon>Bacillota</taxon>
        <taxon>Bacilli</taxon>
        <taxon>Bacillales</taxon>
        <taxon>Paenibacillaceae</taxon>
        <taxon>Paenibacillus</taxon>
    </lineage>
</organism>
<dbReference type="Gene3D" id="2.60.120.260">
    <property type="entry name" value="Galactose-binding domain-like"/>
    <property type="match status" value="1"/>
</dbReference>
<feature type="transmembrane region" description="Helical" evidence="10">
    <location>
        <begin position="273"/>
        <end position="293"/>
    </location>
</feature>
<dbReference type="InterPro" id="IPR005467">
    <property type="entry name" value="His_kinase_dom"/>
</dbReference>
<feature type="transmembrane region" description="Helical" evidence="10">
    <location>
        <begin position="385"/>
        <end position="403"/>
    </location>
</feature>
<dbReference type="InterPro" id="IPR004358">
    <property type="entry name" value="Sig_transdc_His_kin-like_C"/>
</dbReference>
<keyword evidence="8" id="KW-0902">Two-component regulatory system</keyword>
<feature type="transmembrane region" description="Helical" evidence="10">
    <location>
        <begin position="237"/>
        <end position="253"/>
    </location>
</feature>
<keyword evidence="10" id="KW-1133">Transmembrane helix</keyword>
<dbReference type="CDD" id="cd17574">
    <property type="entry name" value="REC_OmpR"/>
    <property type="match status" value="1"/>
</dbReference>
<evidence type="ECO:0000313" key="13">
    <source>
        <dbReference type="EMBL" id="EHQ61700.1"/>
    </source>
</evidence>
<evidence type="ECO:0000259" key="12">
    <source>
        <dbReference type="PROSITE" id="PS50110"/>
    </source>
</evidence>
<dbReference type="Gene3D" id="1.10.287.130">
    <property type="match status" value="1"/>
</dbReference>
<evidence type="ECO:0000256" key="4">
    <source>
        <dbReference type="ARBA" id="ARBA00022679"/>
    </source>
</evidence>
<dbReference type="Pfam" id="PF00512">
    <property type="entry name" value="HisKA"/>
    <property type="match status" value="1"/>
</dbReference>
<dbReference type="STRING" id="1131935.PDENDC454_13992"/>
<gene>
    <name evidence="13" type="ORF">PDENDC454_13992</name>
</gene>
<name>H3SGZ3_9BACL</name>
<dbReference type="PANTHER" id="PTHR43047">
    <property type="entry name" value="TWO-COMPONENT HISTIDINE PROTEIN KINASE"/>
    <property type="match status" value="1"/>
</dbReference>
<keyword evidence="5" id="KW-0547">Nucleotide-binding</keyword>
<dbReference type="Pfam" id="PF02518">
    <property type="entry name" value="HATPase_c"/>
    <property type="match status" value="2"/>
</dbReference>
<evidence type="ECO:0000313" key="14">
    <source>
        <dbReference type="Proteomes" id="UP000003900"/>
    </source>
</evidence>
<evidence type="ECO:0000256" key="5">
    <source>
        <dbReference type="ARBA" id="ARBA00022741"/>
    </source>
</evidence>
<feature type="transmembrane region" description="Helical" evidence="10">
    <location>
        <begin position="329"/>
        <end position="350"/>
    </location>
</feature>
<dbReference type="GO" id="GO:0005886">
    <property type="term" value="C:plasma membrane"/>
    <property type="evidence" value="ECO:0007669"/>
    <property type="project" value="TreeGrafter"/>
</dbReference>
<evidence type="ECO:0000256" key="10">
    <source>
        <dbReference type="SAM" id="Phobius"/>
    </source>
</evidence>
<dbReference type="CDD" id="cd00082">
    <property type="entry name" value="HisKA"/>
    <property type="match status" value="1"/>
</dbReference>
<feature type="domain" description="Response regulatory" evidence="12">
    <location>
        <begin position="697"/>
        <end position="813"/>
    </location>
</feature>
<keyword evidence="14" id="KW-1185">Reference proteome</keyword>
<evidence type="ECO:0000256" key="2">
    <source>
        <dbReference type="ARBA" id="ARBA00012438"/>
    </source>
</evidence>
<feature type="domain" description="Histidine kinase" evidence="11">
    <location>
        <begin position="433"/>
        <end position="648"/>
    </location>
</feature>
<dbReference type="SUPFAM" id="SSF49785">
    <property type="entry name" value="Galactose-binding domain-like"/>
    <property type="match status" value="1"/>
</dbReference>
<dbReference type="EC" id="2.7.13.3" evidence="2"/>